<comment type="caution">
    <text evidence="6">Lacks conserved residue(s) required for the propagation of feature annotation.</text>
</comment>
<evidence type="ECO:0000259" key="7">
    <source>
        <dbReference type="PROSITE" id="PS51352"/>
    </source>
</evidence>
<dbReference type="EC" id="1.11.1.24" evidence="6"/>
<evidence type="ECO:0000313" key="8">
    <source>
        <dbReference type="EMBL" id="BBD09507.1"/>
    </source>
</evidence>
<keyword evidence="9" id="KW-1185">Reference proteome</keyword>
<name>A0A2Z6B1W3_9BACT</name>
<dbReference type="CDD" id="cd03014">
    <property type="entry name" value="PRX_Atyp2cys"/>
    <property type="match status" value="1"/>
</dbReference>
<dbReference type="InterPro" id="IPR050455">
    <property type="entry name" value="Tpx_Peroxidase_subfamily"/>
</dbReference>
<evidence type="ECO:0000256" key="5">
    <source>
        <dbReference type="ARBA" id="ARBA00023284"/>
    </source>
</evidence>
<keyword evidence="4" id="KW-1015">Disulfide bond</keyword>
<comment type="subunit">
    <text evidence="6">Homodimer.</text>
</comment>
<evidence type="ECO:0000256" key="2">
    <source>
        <dbReference type="ARBA" id="ARBA00022862"/>
    </source>
</evidence>
<sequence>MADRSGIITLHGNGLTLAGNEVKVGQAAPDFTVLDNGLAPKTLADYKGKVLILSAVPSLDTPTCDMETRRFNTEAAALGEDVEILTFSMDLPFAQKRWCGAAGVDQVATLSDHRDASFGEAYGLIIKELRLLARAVLVVDKAGTITYLEIVSEVGDEPNYDAAIAAAKAAL</sequence>
<dbReference type="Gene3D" id="3.40.30.10">
    <property type="entry name" value="Glutaredoxin"/>
    <property type="match status" value="1"/>
</dbReference>
<dbReference type="NCBIfam" id="NF001808">
    <property type="entry name" value="PRK00522.1"/>
    <property type="match status" value="1"/>
</dbReference>
<dbReference type="Pfam" id="PF08534">
    <property type="entry name" value="Redoxin"/>
    <property type="match status" value="1"/>
</dbReference>
<comment type="function">
    <text evidence="6">Thiol-specific peroxidase that catalyzes the reduction of hydrogen peroxide and organic hydroperoxides to water and alcohols, respectively. Plays a role in cell protection against oxidative stress by detoxifying peroxides.</text>
</comment>
<keyword evidence="5 6" id="KW-0676">Redox-active center</keyword>
<dbReference type="OrthoDB" id="9781543at2"/>
<protein>
    <recommendedName>
        <fullName evidence="6">Thiol peroxidase</fullName>
        <shortName evidence="6">Tpx</shortName>
        <ecNumber evidence="6">1.11.1.24</ecNumber>
    </recommendedName>
    <alternativeName>
        <fullName evidence="6">Peroxiredoxin tpx</fullName>
        <shortName evidence="6">Prx</shortName>
    </alternativeName>
    <alternativeName>
        <fullName evidence="6">Thioredoxin peroxidase</fullName>
    </alternativeName>
    <alternativeName>
        <fullName evidence="6">Thioredoxin-dependent peroxiredoxin</fullName>
    </alternativeName>
</protein>
<feature type="domain" description="Thioredoxin" evidence="7">
    <location>
        <begin position="22"/>
        <end position="171"/>
    </location>
</feature>
<dbReference type="SUPFAM" id="SSF52833">
    <property type="entry name" value="Thioredoxin-like"/>
    <property type="match status" value="1"/>
</dbReference>
<dbReference type="EMBL" id="AP017378">
    <property type="protein sequence ID" value="BBD09507.1"/>
    <property type="molecule type" value="Genomic_DNA"/>
</dbReference>
<evidence type="ECO:0000313" key="9">
    <source>
        <dbReference type="Proteomes" id="UP000269883"/>
    </source>
</evidence>
<comment type="catalytic activity">
    <reaction evidence="6">
        <text>a hydroperoxide + [thioredoxin]-dithiol = an alcohol + [thioredoxin]-disulfide + H2O</text>
        <dbReference type="Rhea" id="RHEA:62620"/>
        <dbReference type="Rhea" id="RHEA-COMP:10698"/>
        <dbReference type="Rhea" id="RHEA-COMP:10700"/>
        <dbReference type="ChEBI" id="CHEBI:15377"/>
        <dbReference type="ChEBI" id="CHEBI:29950"/>
        <dbReference type="ChEBI" id="CHEBI:30879"/>
        <dbReference type="ChEBI" id="CHEBI:35924"/>
        <dbReference type="ChEBI" id="CHEBI:50058"/>
        <dbReference type="EC" id="1.11.1.24"/>
    </reaction>
</comment>
<dbReference type="InterPro" id="IPR036249">
    <property type="entry name" value="Thioredoxin-like_sf"/>
</dbReference>
<keyword evidence="3 6" id="KW-0560">Oxidoreductase</keyword>
<keyword evidence="2 6" id="KW-0049">Antioxidant</keyword>
<dbReference type="PANTHER" id="PTHR43110:SF1">
    <property type="entry name" value="THIOL PEROXIDASE"/>
    <property type="match status" value="1"/>
</dbReference>
<dbReference type="InterPro" id="IPR002065">
    <property type="entry name" value="TPX"/>
</dbReference>
<reference evidence="8 9" key="1">
    <citation type="journal article" date="2018" name="Sci. Adv.">
        <title>Multi-heme cytochromes provide a pathway for survival in energy-limited environments.</title>
        <authorList>
            <person name="Deng X."/>
            <person name="Dohmae N."/>
            <person name="Nealson K.H."/>
            <person name="Hashimoto K."/>
            <person name="Okamoto A."/>
        </authorList>
    </citation>
    <scope>NUCLEOTIDE SEQUENCE [LARGE SCALE GENOMIC DNA]</scope>
    <source>
        <strain evidence="8 9">IS5</strain>
    </source>
</reference>
<feature type="active site" description="Cysteine sulfenic acid (-SOH) intermediate" evidence="6">
    <location>
        <position position="64"/>
    </location>
</feature>
<dbReference type="InterPro" id="IPR018219">
    <property type="entry name" value="Tpx_CS"/>
</dbReference>
<dbReference type="Proteomes" id="UP000269883">
    <property type="component" value="Chromosome"/>
</dbReference>
<evidence type="ECO:0000256" key="6">
    <source>
        <dbReference type="HAMAP-Rule" id="MF_00269"/>
    </source>
</evidence>
<evidence type="ECO:0000256" key="3">
    <source>
        <dbReference type="ARBA" id="ARBA00023002"/>
    </source>
</evidence>
<dbReference type="HAMAP" id="MF_00269">
    <property type="entry name" value="Tpx"/>
    <property type="match status" value="1"/>
</dbReference>
<comment type="similarity">
    <text evidence="6">Belongs to the peroxiredoxin family. Tpx subfamily.</text>
</comment>
<dbReference type="PANTHER" id="PTHR43110">
    <property type="entry name" value="THIOL PEROXIDASE"/>
    <property type="match status" value="1"/>
</dbReference>
<dbReference type="KEGG" id="dfl:DFE_2781"/>
<proteinExistence type="inferred from homology"/>
<dbReference type="RefSeq" id="WP_126380510.1">
    <property type="nucleotide sequence ID" value="NZ_AP017378.1"/>
</dbReference>
<organism evidence="8 9">
    <name type="scientific">Desulfovibrio ferrophilus</name>
    <dbReference type="NCBI Taxonomy" id="241368"/>
    <lineage>
        <taxon>Bacteria</taxon>
        <taxon>Pseudomonadati</taxon>
        <taxon>Thermodesulfobacteriota</taxon>
        <taxon>Desulfovibrionia</taxon>
        <taxon>Desulfovibrionales</taxon>
        <taxon>Desulfovibrionaceae</taxon>
        <taxon>Desulfovibrio</taxon>
    </lineage>
</organism>
<dbReference type="AlphaFoldDB" id="A0A2Z6B1W3"/>
<dbReference type="PROSITE" id="PS51352">
    <property type="entry name" value="THIOREDOXIN_2"/>
    <property type="match status" value="1"/>
</dbReference>
<gene>
    <name evidence="6" type="primary">tpx</name>
    <name evidence="8" type="ORF">DFE_2781</name>
</gene>
<dbReference type="InterPro" id="IPR013740">
    <property type="entry name" value="Redoxin"/>
</dbReference>
<evidence type="ECO:0000256" key="1">
    <source>
        <dbReference type="ARBA" id="ARBA00022559"/>
    </source>
</evidence>
<dbReference type="InterPro" id="IPR013766">
    <property type="entry name" value="Thioredoxin_domain"/>
</dbReference>
<accession>A0A2Z6B1W3</accession>
<dbReference type="GO" id="GO:0008379">
    <property type="term" value="F:thioredoxin peroxidase activity"/>
    <property type="evidence" value="ECO:0007669"/>
    <property type="project" value="UniProtKB-UniRule"/>
</dbReference>
<evidence type="ECO:0000256" key="4">
    <source>
        <dbReference type="ARBA" id="ARBA00023157"/>
    </source>
</evidence>
<dbReference type="PROSITE" id="PS01265">
    <property type="entry name" value="TPX"/>
    <property type="match status" value="1"/>
</dbReference>
<keyword evidence="1 6" id="KW-0575">Peroxidase</keyword>